<accession>A0ABT5A1Y0</accession>
<keyword evidence="10" id="KW-1185">Reference proteome</keyword>
<evidence type="ECO:0000259" key="8">
    <source>
        <dbReference type="Pfam" id="PF13087"/>
    </source>
</evidence>
<dbReference type="InterPro" id="IPR047187">
    <property type="entry name" value="SF1_C_Upf1"/>
</dbReference>
<evidence type="ECO:0000256" key="4">
    <source>
        <dbReference type="ARBA" id="ARBA00022806"/>
    </source>
</evidence>
<keyword evidence="6" id="KW-0175">Coiled coil</keyword>
<feature type="domain" description="DNA2/NAM7 helicase-like C-terminal" evidence="8">
    <location>
        <begin position="1198"/>
        <end position="1401"/>
    </location>
</feature>
<comment type="caution">
    <text evidence="9">The sequence shown here is derived from an EMBL/GenBank/DDBJ whole genome shotgun (WGS) entry which is preliminary data.</text>
</comment>
<protein>
    <submittedName>
        <fullName evidence="9">AAA domain-containing protein</fullName>
    </submittedName>
</protein>
<dbReference type="InterPro" id="IPR041679">
    <property type="entry name" value="DNA2/NAM7-like_C"/>
</dbReference>
<dbReference type="Proteomes" id="UP001212123">
    <property type="component" value="Unassembled WGS sequence"/>
</dbReference>
<evidence type="ECO:0000256" key="5">
    <source>
        <dbReference type="ARBA" id="ARBA00022840"/>
    </source>
</evidence>
<dbReference type="CDD" id="cd17934">
    <property type="entry name" value="DEXXQc_Upf1-like"/>
    <property type="match status" value="1"/>
</dbReference>
<evidence type="ECO:0000256" key="1">
    <source>
        <dbReference type="ARBA" id="ARBA00007913"/>
    </source>
</evidence>
<evidence type="ECO:0000313" key="9">
    <source>
        <dbReference type="EMBL" id="MDB9485503.1"/>
    </source>
</evidence>
<dbReference type="Pfam" id="PF13086">
    <property type="entry name" value="AAA_11"/>
    <property type="match status" value="2"/>
</dbReference>
<gene>
    <name evidence="9" type="ORF">PN492_02910</name>
</gene>
<organism evidence="9 10">
    <name type="scientific">Dolichospermum circinale CS-537/01</name>
    <dbReference type="NCBI Taxonomy" id="3021739"/>
    <lineage>
        <taxon>Bacteria</taxon>
        <taxon>Bacillati</taxon>
        <taxon>Cyanobacteriota</taxon>
        <taxon>Cyanophyceae</taxon>
        <taxon>Nostocales</taxon>
        <taxon>Aphanizomenonaceae</taxon>
        <taxon>Dolichospermum</taxon>
        <taxon>Dolichospermum circinale</taxon>
    </lineage>
</organism>
<sequence>MNNKTNIEDCGYTFIGTAVDNLIRHFEGQSSLQLYPDFRERRERANELLFDLVGKQPGCFYIRRQGTGKEPGEEIWELTIATDQDNFQLPKRLKKLGKTLGFKAAVRQDGSGGFKILSAYLLPESRGIVDGYAVLYWLYLIPNYQERLHIPTPLLAKIKNMPTCGNHVPTEDQLQAWKAFLKVEENIAKSRQFCVFFVNKNNNNRSNSRQITLEIKINSATLDGSEEHFLGLENFWERVKKAKNQEVKFLDSIPTEKNRRHSRQLGTIEKIDQKHNLIHIRLERELIEYIAKGNYQLPNNGYLFFDAAGDIKQIERKEKALEQLRQGRTQNPYLGNFLFDASQARTITKRVKLKSQDLLLSSANAGQKTAVEKVLSAEDLVLIQGPPGTGKTTVIAEICYQVALRGGRTLITSQANLAVDNALSRLVHNPLIRAIRKGRAEKVGEEGQPFLEDQVISTWLQNTATDCENNLSQRQENITILTELLPLLPRFINYYIFEEQFNQQQNQLQTEKENLETIYQNQKTKYDQILLNKNEIASLITGLENILKNSQNIDWESPEIKNFLPHIQPYTENNKQVEIFRENVIQAIKCIEELGFVRPDFGVFGLAVWLQETIITQLSEFKAGLKDINNLALAIAEVAELVDIFQQNSVSLQKLETDLQKFSIHNNIQPTIQIWENRQREIDYIVEAVVEWKSTGYNNLYQVLKECQQSDLLLTENMVNLPLGLLMFAQNLKLPIVPKNYKISLPAWGVLTKAIAYEIEGNFTDRKGKQHNFSYFLQQSFNQIPIVLSKSDQTQWQKTYQELKNYQILNPKQRKLLIENIQVFLIRLEKTYGKSFEWNNIEATLNRITQELLEMILINARQCVLKVKTEAQQQLQILKQQFQELPENVISSQQISEAKTQLEKSKQAANLKLAAVINNLQAIHKQQNIPHQLRNLTEKYLTKQANIWEQPQEFSQQVKFWENRIYELETLISSLAPFTILETIKDVLNQQFTNLQEQTDVYQKQLEQLQIEISDLEDKLQLQLSDNLIRERNWWESTWQIIPDKFKPELFDDDLFNLDFLTKVRNKLKSWKQQLQNEKNYLHKYENFVQDWITKLRQPSEQDSNDLRRIYLDNANVVGITCVQAANYSFSEEFQSFDVVIIDEVSKCTPPELLIPALKGKKLVMVGDHRQLPPMLDTSTVAEVAQAMGNSREELQFLEESLFKSQFEIADKSIKKMLNTQYRMHPMIMGAINQFYHGKLECGILEPDRKRAHNLAGKIIQPDHHLCWVKMPRENEFEEERNGTSFLNTKEIDVIENICHQFEQVWFHKVANGEPKKEIAVITFYGAQLRKIDERLQSELFPSLQIRTGTVDRFQGMERPVVIVSMVRNNPQGDVGFANKPERVNVAFSRAQELLIIVGCHDLFTGKSGTVGNMYSEVANTVNHHGGFIDVSCFCS</sequence>
<evidence type="ECO:0000259" key="7">
    <source>
        <dbReference type="Pfam" id="PF13086"/>
    </source>
</evidence>
<dbReference type="InterPro" id="IPR041677">
    <property type="entry name" value="DNA2/NAM7_AAA_11"/>
</dbReference>
<dbReference type="Gene3D" id="3.40.50.300">
    <property type="entry name" value="P-loop containing nucleotide triphosphate hydrolases"/>
    <property type="match status" value="3"/>
</dbReference>
<keyword evidence="5" id="KW-0067">ATP-binding</keyword>
<name>A0ABT5A1Y0_9CYAN</name>
<reference evidence="9 10" key="1">
    <citation type="submission" date="2023-01" db="EMBL/GenBank/DDBJ databases">
        <title>Genomes from the Australian National Cyanobacteria Reference Collection.</title>
        <authorList>
            <person name="Willis A."/>
            <person name="Lee E.M.F."/>
        </authorList>
    </citation>
    <scope>NUCLEOTIDE SEQUENCE [LARGE SCALE GENOMIC DNA]</scope>
    <source>
        <strain evidence="9 10">CS-537/01</strain>
    </source>
</reference>
<keyword evidence="4" id="KW-0347">Helicase</keyword>
<keyword evidence="3" id="KW-0378">Hydrolase</keyword>
<feature type="domain" description="DNA2/NAM7 helicase helicase" evidence="7">
    <location>
        <begin position="981"/>
        <end position="1176"/>
    </location>
</feature>
<feature type="coiled-coil region" evidence="6">
    <location>
        <begin position="498"/>
        <end position="525"/>
    </location>
</feature>
<feature type="coiled-coil region" evidence="6">
    <location>
        <begin position="985"/>
        <end position="1026"/>
    </location>
</feature>
<comment type="similarity">
    <text evidence="1">Belongs to the DNA2/NAM7 helicase family.</text>
</comment>
<evidence type="ECO:0000256" key="2">
    <source>
        <dbReference type="ARBA" id="ARBA00022741"/>
    </source>
</evidence>
<evidence type="ECO:0000256" key="3">
    <source>
        <dbReference type="ARBA" id="ARBA00022801"/>
    </source>
</evidence>
<evidence type="ECO:0000313" key="10">
    <source>
        <dbReference type="Proteomes" id="UP001212123"/>
    </source>
</evidence>
<dbReference type="Pfam" id="PF13087">
    <property type="entry name" value="AAA_12"/>
    <property type="match status" value="1"/>
</dbReference>
<dbReference type="PANTHER" id="PTHR43788">
    <property type="entry name" value="DNA2/NAM7 HELICASE FAMILY MEMBER"/>
    <property type="match status" value="1"/>
</dbReference>
<dbReference type="EMBL" id="JAQMTU010000022">
    <property type="protein sequence ID" value="MDB9485503.1"/>
    <property type="molecule type" value="Genomic_DNA"/>
</dbReference>
<feature type="domain" description="DNA2/NAM7 helicase helicase" evidence="7">
    <location>
        <begin position="363"/>
        <end position="536"/>
    </location>
</feature>
<keyword evidence="2" id="KW-0547">Nucleotide-binding</keyword>
<dbReference type="InterPro" id="IPR027417">
    <property type="entry name" value="P-loop_NTPase"/>
</dbReference>
<dbReference type="CDD" id="cd18808">
    <property type="entry name" value="SF1_C_Upf1"/>
    <property type="match status" value="1"/>
</dbReference>
<dbReference type="InterPro" id="IPR050534">
    <property type="entry name" value="Coronavir_polyprotein_1ab"/>
</dbReference>
<evidence type="ECO:0000256" key="6">
    <source>
        <dbReference type="SAM" id="Coils"/>
    </source>
</evidence>
<proteinExistence type="inferred from homology"/>
<dbReference type="PANTHER" id="PTHR43788:SF8">
    <property type="entry name" value="DNA-BINDING PROTEIN SMUBP-2"/>
    <property type="match status" value="1"/>
</dbReference>
<dbReference type="SUPFAM" id="SSF52540">
    <property type="entry name" value="P-loop containing nucleoside triphosphate hydrolases"/>
    <property type="match status" value="2"/>
</dbReference>